<dbReference type="Gene3D" id="3.40.640.10">
    <property type="entry name" value="Type I PLP-dependent aspartate aminotransferase-like (Major domain)"/>
    <property type="match status" value="1"/>
</dbReference>
<keyword evidence="3" id="KW-0808">Transferase</keyword>
<dbReference type="Pfam" id="PF00202">
    <property type="entry name" value="Aminotran_3"/>
    <property type="match status" value="1"/>
</dbReference>
<dbReference type="PANTHER" id="PTHR43094">
    <property type="entry name" value="AMINOTRANSFERASE"/>
    <property type="match status" value="1"/>
</dbReference>
<protein>
    <submittedName>
        <fullName evidence="3">Aminotransferase class III-fold pyridoxal phosphate-dependent enzyme</fullName>
    </submittedName>
</protein>
<dbReference type="GO" id="GO:0008483">
    <property type="term" value="F:transaminase activity"/>
    <property type="evidence" value="ECO:0007669"/>
    <property type="project" value="UniProtKB-KW"/>
</dbReference>
<dbReference type="InterPro" id="IPR015422">
    <property type="entry name" value="PyrdxlP-dep_Trfase_small"/>
</dbReference>
<comment type="similarity">
    <text evidence="1">Belongs to the class-III pyridoxal-phosphate-dependent aminotransferase family.</text>
</comment>
<dbReference type="RefSeq" id="WP_167920346.1">
    <property type="nucleotide sequence ID" value="NZ_JAAVJS010000520.1"/>
</dbReference>
<feature type="non-terminal residue" evidence="3">
    <location>
        <position position="1"/>
    </location>
</feature>
<evidence type="ECO:0000313" key="4">
    <source>
        <dbReference type="Proteomes" id="UP000760545"/>
    </source>
</evidence>
<evidence type="ECO:0000256" key="1">
    <source>
        <dbReference type="ARBA" id="ARBA00008954"/>
    </source>
</evidence>
<keyword evidence="3" id="KW-0032">Aminotransferase</keyword>
<keyword evidence="4" id="KW-1185">Reference proteome</keyword>
<name>A0ABX1DGA5_9FLAO</name>
<reference evidence="3 4" key="1">
    <citation type="submission" date="2020-03" db="EMBL/GenBank/DDBJ databases">
        <title>Tamlana sp. nov, isolated from XXX.</title>
        <authorList>
            <person name="Cao W.R."/>
        </authorList>
    </citation>
    <scope>NUCLEOTIDE SEQUENCE [LARGE SCALE GENOMIC DNA]</scope>
    <source>
        <strain evidence="3 4">HST1-43</strain>
    </source>
</reference>
<keyword evidence="2" id="KW-0663">Pyridoxal phosphate</keyword>
<sequence>YGADGKKYVDFLGGAGVGNLGWGVKEIEDAIRNSDRPSYVYPNFYYKPWTELAELLAELAPGKLQKSYRMTGGSEAVEAALEMATMFTGRKKILSVEGSYHGNTMGALSIGASKKQK</sequence>
<dbReference type="InterPro" id="IPR015424">
    <property type="entry name" value="PyrdxlP-dep_Trfase"/>
</dbReference>
<dbReference type="EMBL" id="JAAVJS010000520">
    <property type="protein sequence ID" value="NJX17342.1"/>
    <property type="molecule type" value="Genomic_DNA"/>
</dbReference>
<dbReference type="Gene3D" id="3.90.1150.10">
    <property type="entry name" value="Aspartate Aminotransferase, domain 1"/>
    <property type="match status" value="1"/>
</dbReference>
<dbReference type="InterPro" id="IPR005814">
    <property type="entry name" value="Aminotrans_3"/>
</dbReference>
<dbReference type="PANTHER" id="PTHR43094:SF1">
    <property type="entry name" value="AMINOTRANSFERASE CLASS-III"/>
    <property type="match status" value="1"/>
</dbReference>
<comment type="caution">
    <text evidence="3">The sequence shown here is derived from an EMBL/GenBank/DDBJ whole genome shotgun (WGS) entry which is preliminary data.</text>
</comment>
<evidence type="ECO:0000313" key="3">
    <source>
        <dbReference type="EMBL" id="NJX17342.1"/>
    </source>
</evidence>
<evidence type="ECO:0000256" key="2">
    <source>
        <dbReference type="ARBA" id="ARBA00022898"/>
    </source>
</evidence>
<accession>A0ABX1DGA5</accession>
<proteinExistence type="inferred from homology"/>
<organism evidence="3 4">
    <name type="scientific">Tamlana crocina</name>
    <dbReference type="NCBI Taxonomy" id="393006"/>
    <lineage>
        <taxon>Bacteria</taxon>
        <taxon>Pseudomonadati</taxon>
        <taxon>Bacteroidota</taxon>
        <taxon>Flavobacteriia</taxon>
        <taxon>Flavobacteriales</taxon>
        <taxon>Flavobacteriaceae</taxon>
        <taxon>Tamlana</taxon>
    </lineage>
</organism>
<feature type="non-terminal residue" evidence="3">
    <location>
        <position position="117"/>
    </location>
</feature>
<gene>
    <name evidence="3" type="ORF">HC176_17870</name>
</gene>
<dbReference type="InterPro" id="IPR015421">
    <property type="entry name" value="PyrdxlP-dep_Trfase_major"/>
</dbReference>
<dbReference type="SUPFAM" id="SSF53383">
    <property type="entry name" value="PLP-dependent transferases"/>
    <property type="match status" value="1"/>
</dbReference>
<dbReference type="Proteomes" id="UP000760545">
    <property type="component" value="Unassembled WGS sequence"/>
</dbReference>